<evidence type="ECO:0000313" key="1">
    <source>
        <dbReference type="EMBL" id="MBD2751375.1"/>
    </source>
</evidence>
<sequence>MSSNQAIDFHDDIAADFDQKYESSAAFRERFKVWTDLFRRYVKPTDQVIDLGCGSGIFSNYLGTKGCQVIGIDGSAAMIHLCNSKKTSANVHYVRQSLPLIDSVPYHNQDIVLMSSLLEYIADAEEIIRQVNDLLRPSGLFIVSIPNETSIYRRVERILFRLIKRPRYVAHLRNRSTEIRFRQQLTASGFDVLERVYFSNHDPISRILKPFLTDQYVNNLFVVVCRKRGRSG</sequence>
<protein>
    <submittedName>
        <fullName evidence="1">Class I SAM-dependent methyltransferase</fullName>
    </submittedName>
</protein>
<name>A0A927GBD4_9BACT</name>
<gene>
    <name evidence="1" type="ORF">IC230_00610</name>
</gene>
<proteinExistence type="predicted"/>
<accession>A0A927GBD4</accession>
<dbReference type="GO" id="GO:0032259">
    <property type="term" value="P:methylation"/>
    <property type="evidence" value="ECO:0007669"/>
    <property type="project" value="UniProtKB-KW"/>
</dbReference>
<dbReference type="Proteomes" id="UP000653797">
    <property type="component" value="Unassembled WGS sequence"/>
</dbReference>
<dbReference type="PANTHER" id="PTHR43861">
    <property type="entry name" value="TRANS-ACONITATE 2-METHYLTRANSFERASE-RELATED"/>
    <property type="match status" value="1"/>
</dbReference>
<evidence type="ECO:0000313" key="2">
    <source>
        <dbReference type="Proteomes" id="UP000653797"/>
    </source>
</evidence>
<reference evidence="1" key="1">
    <citation type="submission" date="2020-09" db="EMBL/GenBank/DDBJ databases">
        <authorList>
            <person name="Kim M.K."/>
        </authorList>
    </citation>
    <scope>NUCLEOTIDE SEQUENCE</scope>
    <source>
        <strain evidence="1">BT704</strain>
    </source>
</reference>
<keyword evidence="1" id="KW-0489">Methyltransferase</keyword>
<keyword evidence="1" id="KW-0808">Transferase</keyword>
<dbReference type="RefSeq" id="WP_191037024.1">
    <property type="nucleotide sequence ID" value="NZ_JACXAA010000001.1"/>
</dbReference>
<dbReference type="Gene3D" id="3.40.50.150">
    <property type="entry name" value="Vaccinia Virus protein VP39"/>
    <property type="match status" value="1"/>
</dbReference>
<dbReference type="SUPFAM" id="SSF53335">
    <property type="entry name" value="S-adenosyl-L-methionine-dependent methyltransferases"/>
    <property type="match status" value="1"/>
</dbReference>
<dbReference type="CDD" id="cd02440">
    <property type="entry name" value="AdoMet_MTases"/>
    <property type="match status" value="1"/>
</dbReference>
<dbReference type="GO" id="GO:0008168">
    <property type="term" value="F:methyltransferase activity"/>
    <property type="evidence" value="ECO:0007669"/>
    <property type="project" value="UniProtKB-KW"/>
</dbReference>
<comment type="caution">
    <text evidence="1">The sequence shown here is derived from an EMBL/GenBank/DDBJ whole genome shotgun (WGS) entry which is preliminary data.</text>
</comment>
<keyword evidence="2" id="KW-1185">Reference proteome</keyword>
<dbReference type="InterPro" id="IPR029063">
    <property type="entry name" value="SAM-dependent_MTases_sf"/>
</dbReference>
<dbReference type="EMBL" id="JACXAA010000001">
    <property type="protein sequence ID" value="MBD2751375.1"/>
    <property type="molecule type" value="Genomic_DNA"/>
</dbReference>
<dbReference type="Pfam" id="PF13489">
    <property type="entry name" value="Methyltransf_23"/>
    <property type="match status" value="1"/>
</dbReference>
<organism evidence="1 2">
    <name type="scientific">Spirosoma validum</name>
    <dbReference type="NCBI Taxonomy" id="2771355"/>
    <lineage>
        <taxon>Bacteria</taxon>
        <taxon>Pseudomonadati</taxon>
        <taxon>Bacteroidota</taxon>
        <taxon>Cytophagia</taxon>
        <taxon>Cytophagales</taxon>
        <taxon>Cytophagaceae</taxon>
        <taxon>Spirosoma</taxon>
    </lineage>
</organism>
<dbReference type="AlphaFoldDB" id="A0A927GBD4"/>